<proteinExistence type="predicted"/>
<dbReference type="InterPro" id="IPR008316">
    <property type="entry name" value="UCP029876"/>
</dbReference>
<name>A0A2X2W713_CLOCO</name>
<dbReference type="AlphaFoldDB" id="A0A2X2W713"/>
<keyword evidence="1" id="KW-0472">Membrane</keyword>
<evidence type="ECO:0000313" key="2">
    <source>
        <dbReference type="EMBL" id="SQB36234.1"/>
    </source>
</evidence>
<sequence>MFLELKLLKIRMKEEKKLNKENHALFKEIEEYMNNSTLSSFEKEDFFQQLLDIMLQSQLQNKSIDLFIGEDHKQFCDSIINEYNVSKSFILKTINFIEQFIVYIGVWIILDMIFYFKLHFKVSSLITASLFCIILYIKKSQISSNNNVNSGLKSLSFIVPIVFISKIIINILTDMLSIDISKTISLYSIRYFIVISILFFIFLEFYKIKSNKSKIIV</sequence>
<dbReference type="Proteomes" id="UP000250223">
    <property type="component" value="Unassembled WGS sequence"/>
</dbReference>
<organism evidence="2 3">
    <name type="scientific">Clostridium cochlearium</name>
    <dbReference type="NCBI Taxonomy" id="1494"/>
    <lineage>
        <taxon>Bacteria</taxon>
        <taxon>Bacillati</taxon>
        <taxon>Bacillota</taxon>
        <taxon>Clostridia</taxon>
        <taxon>Eubacteriales</taxon>
        <taxon>Clostridiaceae</taxon>
        <taxon>Clostridium</taxon>
    </lineage>
</organism>
<evidence type="ECO:0000313" key="3">
    <source>
        <dbReference type="Proteomes" id="UP000250223"/>
    </source>
</evidence>
<feature type="transmembrane region" description="Helical" evidence="1">
    <location>
        <begin position="150"/>
        <end position="172"/>
    </location>
</feature>
<feature type="transmembrane region" description="Helical" evidence="1">
    <location>
        <begin position="96"/>
        <end position="116"/>
    </location>
</feature>
<gene>
    <name evidence="2" type="ORF">NCTC13028_02470</name>
</gene>
<reference evidence="2 3" key="1">
    <citation type="submission" date="2018-06" db="EMBL/GenBank/DDBJ databases">
        <authorList>
            <consortium name="Pathogen Informatics"/>
            <person name="Doyle S."/>
        </authorList>
    </citation>
    <scope>NUCLEOTIDE SEQUENCE [LARGE SCALE GENOMIC DNA]</scope>
    <source>
        <strain evidence="2 3">NCTC13028</strain>
    </source>
</reference>
<dbReference type="Pfam" id="PF06304">
    <property type="entry name" value="DUF1048"/>
    <property type="match status" value="1"/>
</dbReference>
<keyword evidence="1" id="KW-0812">Transmembrane</keyword>
<feature type="transmembrane region" description="Helical" evidence="1">
    <location>
        <begin position="122"/>
        <end position="138"/>
    </location>
</feature>
<accession>A0A2X2W713</accession>
<dbReference type="SUPFAM" id="SSF158560">
    <property type="entry name" value="BH3980-like"/>
    <property type="match status" value="1"/>
</dbReference>
<dbReference type="RefSeq" id="WP_111921838.1">
    <property type="nucleotide sequence ID" value="NZ_UAWC01000026.1"/>
</dbReference>
<evidence type="ECO:0000256" key="1">
    <source>
        <dbReference type="SAM" id="Phobius"/>
    </source>
</evidence>
<dbReference type="EMBL" id="UAWC01000026">
    <property type="protein sequence ID" value="SQB36234.1"/>
    <property type="molecule type" value="Genomic_DNA"/>
</dbReference>
<protein>
    <submittedName>
        <fullName evidence="2">Membrane protein</fullName>
    </submittedName>
</protein>
<feature type="transmembrane region" description="Helical" evidence="1">
    <location>
        <begin position="184"/>
        <end position="206"/>
    </location>
</feature>
<keyword evidence="1" id="KW-1133">Transmembrane helix</keyword>
<dbReference type="Gene3D" id="1.10.1900.10">
    <property type="entry name" value="c-terminal domain of poly(a) binding protein"/>
    <property type="match status" value="1"/>
</dbReference>